<dbReference type="PANTHER" id="PTHR21240">
    <property type="entry name" value="2-AMINO-3-CARBOXYLMUCONATE-6-SEMIALDEHYDE DECARBOXYLASE"/>
    <property type="match status" value="1"/>
</dbReference>
<evidence type="ECO:0000313" key="3">
    <source>
        <dbReference type="EMBL" id="GAA0501172.1"/>
    </source>
</evidence>
<reference evidence="3 4" key="1">
    <citation type="journal article" date="2019" name="Int. J. Syst. Evol. Microbiol.">
        <title>The Global Catalogue of Microorganisms (GCM) 10K type strain sequencing project: providing services to taxonomists for standard genome sequencing and annotation.</title>
        <authorList>
            <consortium name="The Broad Institute Genomics Platform"/>
            <consortium name="The Broad Institute Genome Sequencing Center for Infectious Disease"/>
            <person name="Wu L."/>
            <person name="Ma J."/>
        </authorList>
    </citation>
    <scope>NUCLEOTIDE SEQUENCE [LARGE SCALE GENOMIC DNA]</scope>
    <source>
        <strain evidence="3 4">JCM 14330</strain>
    </source>
</reference>
<proteinExistence type="predicted"/>
<feature type="domain" description="Amidohydrolase-related" evidence="2">
    <location>
        <begin position="69"/>
        <end position="322"/>
    </location>
</feature>
<evidence type="ECO:0000256" key="1">
    <source>
        <dbReference type="ARBA" id="ARBA00023239"/>
    </source>
</evidence>
<organism evidence="3 4">
    <name type="scientific">Pigmentiphaga daeguensis</name>
    <dbReference type="NCBI Taxonomy" id="414049"/>
    <lineage>
        <taxon>Bacteria</taxon>
        <taxon>Pseudomonadati</taxon>
        <taxon>Pseudomonadota</taxon>
        <taxon>Betaproteobacteria</taxon>
        <taxon>Burkholderiales</taxon>
        <taxon>Alcaligenaceae</taxon>
        <taxon>Pigmentiphaga</taxon>
    </lineage>
</organism>
<evidence type="ECO:0000313" key="4">
    <source>
        <dbReference type="Proteomes" id="UP001501706"/>
    </source>
</evidence>
<evidence type="ECO:0000259" key="2">
    <source>
        <dbReference type="Pfam" id="PF04909"/>
    </source>
</evidence>
<name>A0ABN1BMD8_9BURK</name>
<keyword evidence="4" id="KW-1185">Reference proteome</keyword>
<keyword evidence="1" id="KW-0456">Lyase</keyword>
<dbReference type="PANTHER" id="PTHR21240:SF30">
    <property type="entry name" value="AMIDOHYDROLASE-RELATED DOMAIN-CONTAINING PROTEIN-RELATED"/>
    <property type="match status" value="1"/>
</dbReference>
<dbReference type="SUPFAM" id="SSF51556">
    <property type="entry name" value="Metallo-dependent hydrolases"/>
    <property type="match status" value="1"/>
</dbReference>
<comment type="caution">
    <text evidence="3">The sequence shown here is derived from an EMBL/GenBank/DDBJ whole genome shotgun (WGS) entry which is preliminary data.</text>
</comment>
<gene>
    <name evidence="3" type="ORF">GCM10009097_17240</name>
</gene>
<dbReference type="InterPro" id="IPR032465">
    <property type="entry name" value="ACMSD"/>
</dbReference>
<dbReference type="InterPro" id="IPR032466">
    <property type="entry name" value="Metal_Hydrolase"/>
</dbReference>
<accession>A0ABN1BMD8</accession>
<sequence length="322" mass="36141">MELTTLRKIALEEHFMMPGFETYSKAFLNFIDPATMKELGQRLADFDTLRLDEMDRAGIELVVLSQSGPGVQAELDTTLALRRARENNDFLAERIARRPDRYAGFAMLPMHDPLEAARELERCVKQLGFKGSLVNGHTLGRYYEGREYDPFWERMQELDVPMYLHPIDPWKPLHALDGAPVLAGASWGWGVETASHALRMVFGGVFDRFPRLKVILGHMGEGLPFQRWRFDSRFAAYPYGVSLQRRPSEYIGTNLLITTSGVCSHPTLVGAVGEMGVDAVMFSVDYPYESTEAAARFIDTAPLEPAQLEAICHGNAARILGL</sequence>
<dbReference type="Proteomes" id="UP001501706">
    <property type="component" value="Unassembled WGS sequence"/>
</dbReference>
<dbReference type="Gene3D" id="3.20.20.140">
    <property type="entry name" value="Metal-dependent hydrolases"/>
    <property type="match status" value="1"/>
</dbReference>
<protein>
    <submittedName>
        <fullName evidence="3">Amidohydrolase family protein</fullName>
    </submittedName>
</protein>
<dbReference type="Pfam" id="PF04909">
    <property type="entry name" value="Amidohydro_2"/>
    <property type="match status" value="1"/>
</dbReference>
<dbReference type="InterPro" id="IPR006680">
    <property type="entry name" value="Amidohydro-rel"/>
</dbReference>
<dbReference type="EMBL" id="BAAAEN010000005">
    <property type="protein sequence ID" value="GAA0501172.1"/>
    <property type="molecule type" value="Genomic_DNA"/>
</dbReference>